<dbReference type="InterPro" id="IPR000719">
    <property type="entry name" value="Prot_kinase_dom"/>
</dbReference>
<dbReference type="PROSITE" id="PS00108">
    <property type="entry name" value="PROTEIN_KINASE_ST"/>
    <property type="match status" value="1"/>
</dbReference>
<dbReference type="EMBL" id="MN740121">
    <property type="protein sequence ID" value="QHT88679.1"/>
    <property type="molecule type" value="Genomic_DNA"/>
</dbReference>
<dbReference type="InterPro" id="IPR011009">
    <property type="entry name" value="Kinase-like_dom_sf"/>
</dbReference>
<dbReference type="GO" id="GO:0004674">
    <property type="term" value="F:protein serine/threonine kinase activity"/>
    <property type="evidence" value="ECO:0007669"/>
    <property type="project" value="TreeGrafter"/>
</dbReference>
<name>A0A6C0I7B6_9ZZZZ</name>
<dbReference type="GO" id="GO:0044773">
    <property type="term" value="P:mitotic DNA damage checkpoint signaling"/>
    <property type="evidence" value="ECO:0007669"/>
    <property type="project" value="TreeGrafter"/>
</dbReference>
<feature type="domain" description="Protein kinase" evidence="1">
    <location>
        <begin position="3"/>
        <end position="367"/>
    </location>
</feature>
<dbReference type="PANTHER" id="PTHR44167">
    <property type="entry name" value="OVARIAN-SPECIFIC SERINE/THREONINE-PROTEIN KINASE LOK-RELATED"/>
    <property type="match status" value="1"/>
</dbReference>
<dbReference type="AlphaFoldDB" id="A0A6C0I7B6"/>
<dbReference type="SUPFAM" id="SSF56112">
    <property type="entry name" value="Protein kinase-like (PK-like)"/>
    <property type="match status" value="1"/>
</dbReference>
<evidence type="ECO:0000259" key="1">
    <source>
        <dbReference type="PROSITE" id="PS50011"/>
    </source>
</evidence>
<reference evidence="2" key="1">
    <citation type="journal article" date="2020" name="Nature">
        <title>Giant virus diversity and host interactions through global metagenomics.</title>
        <authorList>
            <person name="Schulz F."/>
            <person name="Roux S."/>
            <person name="Paez-Espino D."/>
            <person name="Jungbluth S."/>
            <person name="Walsh D.A."/>
            <person name="Denef V.J."/>
            <person name="McMahon K.D."/>
            <person name="Konstantinidis K.T."/>
            <person name="Eloe-Fadrosh E.A."/>
            <person name="Kyrpides N.C."/>
            <person name="Woyke T."/>
        </authorList>
    </citation>
    <scope>NUCLEOTIDE SEQUENCE</scope>
    <source>
        <strain evidence="2">GVMAG-M-3300023184-51</strain>
    </source>
</reference>
<protein>
    <recommendedName>
        <fullName evidence="1">Protein kinase domain-containing protein</fullName>
    </recommendedName>
</protein>
<sequence length="488" mass="56351">MSNANRKVLGEGAYGCVHKPSLHCTTLPDPNFDYDNYVSKLMKTKNAQSELQEFVTIHKYDPHDEYHLGTPKLCKPDLTPREVMKDIKKCQRIHPKLEKDPNDYSLLLLKYGGPDLKNFCKKDIAKFLKTKSQEKSDKFWLEVHHLIKGLQFFRDNGIVHNDLKPQNILYDMKKNKLSFIDFGLMRTKAEVIKSSKENKNHLANFHWSFPIECGLMNYNEYSKYRRSFDRRVLIEEELIGMIVAGNTKNTANLDIPKPDAFELFFSYINLPGTDMPAAAKYGFYDSAFNSLYEHVKLPYDEYLDKIIDTIDVYGLGFTLQYILNCFKRHNAVSEDFYTKSSALFAKMFDPEITARVTDIKTLLDEYEDILLETGVLTRLNKTFEDNNLVQRAPMPSPIMRLAEKQETSAVKLKPLSSHMERVADMDPVLADVKVETNTKACPPEKELNPTTNRCVKKCGPGQTRNAKYRCVKNKTRRGLTRSRSRSRS</sequence>
<accession>A0A6C0I7B6</accession>
<organism evidence="2">
    <name type="scientific">viral metagenome</name>
    <dbReference type="NCBI Taxonomy" id="1070528"/>
    <lineage>
        <taxon>unclassified sequences</taxon>
        <taxon>metagenomes</taxon>
        <taxon>organismal metagenomes</taxon>
    </lineage>
</organism>
<dbReference type="PANTHER" id="PTHR44167:SF24">
    <property type="entry name" value="SERINE_THREONINE-PROTEIN KINASE CHK2"/>
    <property type="match status" value="1"/>
</dbReference>
<dbReference type="PROSITE" id="PS50011">
    <property type="entry name" value="PROTEIN_KINASE_DOM"/>
    <property type="match status" value="1"/>
</dbReference>
<dbReference type="Pfam" id="PF00069">
    <property type="entry name" value="Pkinase"/>
    <property type="match status" value="1"/>
</dbReference>
<dbReference type="InterPro" id="IPR008271">
    <property type="entry name" value="Ser/Thr_kinase_AS"/>
</dbReference>
<dbReference type="GO" id="GO:0005634">
    <property type="term" value="C:nucleus"/>
    <property type="evidence" value="ECO:0007669"/>
    <property type="project" value="TreeGrafter"/>
</dbReference>
<dbReference type="GO" id="GO:0005524">
    <property type="term" value="F:ATP binding"/>
    <property type="evidence" value="ECO:0007669"/>
    <property type="project" value="InterPro"/>
</dbReference>
<proteinExistence type="predicted"/>
<dbReference type="Gene3D" id="1.10.510.10">
    <property type="entry name" value="Transferase(Phosphotransferase) domain 1"/>
    <property type="match status" value="1"/>
</dbReference>
<evidence type="ECO:0000313" key="2">
    <source>
        <dbReference type="EMBL" id="QHT88679.1"/>
    </source>
</evidence>